<dbReference type="EMBL" id="FOLQ01000025">
    <property type="protein sequence ID" value="SFF02126.1"/>
    <property type="molecule type" value="Genomic_DNA"/>
</dbReference>
<dbReference type="AlphaFoldDB" id="A0A1I2FC59"/>
<gene>
    <name evidence="2" type="ORF">SAMN05216167_12516</name>
</gene>
<dbReference type="RefSeq" id="WP_177236754.1">
    <property type="nucleotide sequence ID" value="NZ_FOLQ01000025.1"/>
</dbReference>
<evidence type="ECO:0000313" key="3">
    <source>
        <dbReference type="Proteomes" id="UP000198598"/>
    </source>
</evidence>
<proteinExistence type="predicted"/>
<organism evidence="2 3">
    <name type="scientific">Spirosoma endophyticum</name>
    <dbReference type="NCBI Taxonomy" id="662367"/>
    <lineage>
        <taxon>Bacteria</taxon>
        <taxon>Pseudomonadati</taxon>
        <taxon>Bacteroidota</taxon>
        <taxon>Cytophagia</taxon>
        <taxon>Cytophagales</taxon>
        <taxon>Cytophagaceae</taxon>
        <taxon>Spirosoma</taxon>
    </lineage>
</organism>
<reference evidence="2 3" key="1">
    <citation type="submission" date="2016-10" db="EMBL/GenBank/DDBJ databases">
        <authorList>
            <person name="de Groot N.N."/>
        </authorList>
    </citation>
    <scope>NUCLEOTIDE SEQUENCE [LARGE SCALE GENOMIC DNA]</scope>
    <source>
        <strain evidence="2 3">DSM 26130</strain>
    </source>
</reference>
<name>A0A1I2FC59_9BACT</name>
<accession>A0A1I2FC59</accession>
<evidence type="ECO:0000313" key="2">
    <source>
        <dbReference type="EMBL" id="SFF02126.1"/>
    </source>
</evidence>
<dbReference type="InterPro" id="IPR025382">
    <property type="entry name" value="Cap4-like_endonuclease_dom"/>
</dbReference>
<keyword evidence="3" id="KW-1185">Reference proteome</keyword>
<dbReference type="STRING" id="662367.SAMN05216167_12516"/>
<feature type="domain" description="CD-NTase associated protein 4-like DNA endonuclease" evidence="1">
    <location>
        <begin position="16"/>
        <end position="221"/>
    </location>
</feature>
<dbReference type="GO" id="GO:0004518">
    <property type="term" value="F:nuclease activity"/>
    <property type="evidence" value="ECO:0007669"/>
    <property type="project" value="InterPro"/>
</dbReference>
<evidence type="ECO:0000259" key="1">
    <source>
        <dbReference type="Pfam" id="PF14130"/>
    </source>
</evidence>
<dbReference type="Proteomes" id="UP000198598">
    <property type="component" value="Unassembled WGS sequence"/>
</dbReference>
<dbReference type="Pfam" id="PF14130">
    <property type="entry name" value="Cap4_nuclease"/>
    <property type="match status" value="1"/>
</dbReference>
<protein>
    <recommendedName>
        <fullName evidence="1">CD-NTase associated protein 4-like DNA endonuclease domain-containing protein</fullName>
    </recommendedName>
</protein>
<sequence length="365" mass="42334">MNAIQKALIEKKPAEKGGAIAEERFGYQKDWAICKLLELHKSENDYLMIFEYHDDIVVLDSCDNPGLVSFYQIKTKSSGNWTTKNLLDKRKKLNSYLGKLFLNKLNFPEFESTLNFVSNARYSIELNNSSHKSLDFPKICVTDLSNSELNYINSNLCSELSKDKLEIVDTFFHVSTIPIQNSEASSISALVDYFEKFTSDEGIPRIQPLHETLINEIRRKSKYTYEVSSFEELMKYRSFSRSEFHDILMLALKKSNIDLRKIQEMIINRLNSENASIKNIQYFSKNSNQYIIDKLNIMNLLLKKLEKGVNEIISTMSDNDFDQALLPCAEMIYEKLINKYTLGNTLEKSYIMTVILFQIYGTFEL</sequence>